<dbReference type="PANTHER" id="PTHR46438">
    <property type="entry name" value="ALPHA/BETA-HYDROLASES SUPERFAMILY PROTEIN"/>
    <property type="match status" value="1"/>
</dbReference>
<dbReference type="GO" id="GO:0018775">
    <property type="term" value="F:2-hydroxymuconate-semialdehyde hydrolase activity"/>
    <property type="evidence" value="ECO:0007669"/>
    <property type="project" value="UniProtKB-EC"/>
</dbReference>
<dbReference type="EMBL" id="OU015584">
    <property type="protein sequence ID" value="CAG5085161.1"/>
    <property type="molecule type" value="Genomic_DNA"/>
</dbReference>
<dbReference type="Proteomes" id="UP000683507">
    <property type="component" value="Chromosome"/>
</dbReference>
<sequence length="277" mass="32081">MEELLEKYANKHSDFIEVQGVNIHFRDEGEGEPLVLVHGTFASLHCFDGWTEMLSSHFRVIRMDLPGFGLTGPKPDNKYSIELFADFLNEFLEKIGVESCFIAGNSLGGWLSWEFALKYPEKVKKMILIDAAGYINDNTYPLPFVIAQTPVLRNVFNYVPKAVVRRFVRQVFYDQTKVTDELVDRYFDLFHREGNKEAFVRIANSYFVQNTHNLINLTIPVLVMWGDHDNWLSVKHADKFKRDLLNCTTIIYEHVGHVPMEEIPERTALDALNFLEN</sequence>
<dbReference type="AlphaFoldDB" id="A0A916JP88"/>
<dbReference type="PRINTS" id="PR00412">
    <property type="entry name" value="EPOXHYDRLASE"/>
</dbReference>
<dbReference type="InterPro" id="IPR029058">
    <property type="entry name" value="AB_hydrolase_fold"/>
</dbReference>
<dbReference type="Gene3D" id="3.40.50.1820">
    <property type="entry name" value="alpha/beta hydrolase"/>
    <property type="match status" value="1"/>
</dbReference>
<accession>A0A916JP88</accession>
<keyword evidence="2" id="KW-0378">Hydrolase</keyword>
<reference evidence="2" key="1">
    <citation type="submission" date="2021-04" db="EMBL/GenBank/DDBJ databases">
        <authorList>
            <person name="Rodrigo-Torres L."/>
            <person name="Arahal R. D."/>
            <person name="Lucena T."/>
        </authorList>
    </citation>
    <scope>NUCLEOTIDE SEQUENCE</scope>
    <source>
        <strain evidence="2">AS29M-1</strain>
    </source>
</reference>
<dbReference type="EC" id="3.7.1.9" evidence="2"/>
<evidence type="ECO:0000259" key="1">
    <source>
        <dbReference type="Pfam" id="PF00561"/>
    </source>
</evidence>
<evidence type="ECO:0000313" key="3">
    <source>
        <dbReference type="Proteomes" id="UP000683507"/>
    </source>
</evidence>
<dbReference type="InterPro" id="IPR000073">
    <property type="entry name" value="AB_hydrolase_1"/>
</dbReference>
<name>A0A916JP88_9FLAO</name>
<proteinExistence type="predicted"/>
<evidence type="ECO:0000313" key="2">
    <source>
        <dbReference type="EMBL" id="CAG5085161.1"/>
    </source>
</evidence>
<gene>
    <name evidence="2" type="primary">xylF</name>
    <name evidence="2" type="ORF">CRYO30217_02665</name>
</gene>
<dbReference type="RefSeq" id="WP_258542880.1">
    <property type="nucleotide sequence ID" value="NZ_OU015584.1"/>
</dbReference>
<dbReference type="PANTHER" id="PTHR46438:SF11">
    <property type="entry name" value="LIPASE-RELATED"/>
    <property type="match status" value="1"/>
</dbReference>
<keyword evidence="3" id="KW-1185">Reference proteome</keyword>
<dbReference type="KEGG" id="ptan:CRYO30217_02665"/>
<dbReference type="Pfam" id="PF00561">
    <property type="entry name" value="Abhydrolase_1"/>
    <property type="match status" value="1"/>
</dbReference>
<dbReference type="SUPFAM" id="SSF53474">
    <property type="entry name" value="alpha/beta-Hydrolases"/>
    <property type="match status" value="1"/>
</dbReference>
<organism evidence="2 3">
    <name type="scientific">Parvicella tangerina</name>
    <dbReference type="NCBI Taxonomy" id="2829795"/>
    <lineage>
        <taxon>Bacteria</taxon>
        <taxon>Pseudomonadati</taxon>
        <taxon>Bacteroidota</taxon>
        <taxon>Flavobacteriia</taxon>
        <taxon>Flavobacteriales</taxon>
        <taxon>Parvicellaceae</taxon>
        <taxon>Parvicella</taxon>
    </lineage>
</organism>
<protein>
    <submittedName>
        <fullName evidence="2">2-hydroxymuconate semialdehyde hydrolase</fullName>
        <ecNumber evidence="2">3.7.1.9</ecNumber>
    </submittedName>
</protein>
<dbReference type="PRINTS" id="PR00111">
    <property type="entry name" value="ABHYDROLASE"/>
</dbReference>
<feature type="domain" description="AB hydrolase-1" evidence="1">
    <location>
        <begin position="33"/>
        <end position="262"/>
    </location>
</feature>
<dbReference type="InterPro" id="IPR000639">
    <property type="entry name" value="Epox_hydrolase-like"/>
</dbReference>